<feature type="compositionally biased region" description="Basic and acidic residues" evidence="3">
    <location>
        <begin position="108"/>
        <end position="127"/>
    </location>
</feature>
<dbReference type="RefSeq" id="XP_004360931.1">
    <property type="nucleotide sequence ID" value="XM_004360874.1"/>
</dbReference>
<accession>F4PNM7</accession>
<dbReference type="InterPro" id="IPR012677">
    <property type="entry name" value="Nucleotide-bd_a/b_plait_sf"/>
</dbReference>
<dbReference type="InterPro" id="IPR035979">
    <property type="entry name" value="RBD_domain_sf"/>
</dbReference>
<keyword evidence="1 2" id="KW-0694">RNA-binding</keyword>
<sequence length="450" mass="49238">MANKESTKKSTATTTKATTAAVVATKKVEKTPTTAATTVAAKKNIVDTPVKKQVAAATAADTKKKVVEEKKEKKVVEEKKVPAAVVKTVVATPTPTPAPAVVVPTPQQEKKKIDNKTVTKKTVEKKSNTTTPTTTSTTTTTPSTNETTTTTTTSADAVVAAPTVSIFGTLSAANNDVMNAFSASNEFKEAPVPEKAPVIPKPVELGPHGKPILTEEDKTKRKEQDTKAREEEGKRTIFLSNVELHTNPRELKQFFSKYGKVESARLRSISTESKDSNRKDSYINKKFNEKRETCNAYVVFEKEESAQKVVAECNGIIFKERHLYVDLASHKHEKGSVEETVFIGNVPFESENEEIFTLFDHAFGGVESVRLVRDGQTGQGKGFGYVLFEKKKYAKAAIKAKTIKMNERELRIFPNKQNPKGKNVKKTPAPGAPVKQSGRKPAMKKKPSSK</sequence>
<feature type="compositionally biased region" description="Low complexity" evidence="3">
    <location>
        <begin position="94"/>
        <end position="106"/>
    </location>
</feature>
<feature type="compositionally biased region" description="Basic residues" evidence="3">
    <location>
        <begin position="437"/>
        <end position="450"/>
    </location>
</feature>
<dbReference type="SMART" id="SM00360">
    <property type="entry name" value="RRM"/>
    <property type="match status" value="2"/>
</dbReference>
<feature type="region of interest" description="Disordered" evidence="3">
    <location>
        <begin position="409"/>
        <end position="450"/>
    </location>
</feature>
<dbReference type="Pfam" id="PF00076">
    <property type="entry name" value="RRM_1"/>
    <property type="match status" value="3"/>
</dbReference>
<dbReference type="EMBL" id="GL883008">
    <property type="protein sequence ID" value="EGG23080.1"/>
    <property type="molecule type" value="Genomic_DNA"/>
</dbReference>
<dbReference type="OrthoDB" id="442677at2759"/>
<keyword evidence="6" id="KW-1185">Reference proteome</keyword>
<dbReference type="InterPro" id="IPR050886">
    <property type="entry name" value="RNA-binding_reg"/>
</dbReference>
<feature type="domain" description="RRM" evidence="4">
    <location>
        <begin position="339"/>
        <end position="431"/>
    </location>
</feature>
<dbReference type="GO" id="GO:0003723">
    <property type="term" value="F:RNA binding"/>
    <property type="evidence" value="ECO:0007669"/>
    <property type="project" value="UniProtKB-UniRule"/>
</dbReference>
<feature type="compositionally biased region" description="Basic and acidic residues" evidence="3">
    <location>
        <begin position="213"/>
        <end position="233"/>
    </location>
</feature>
<evidence type="ECO:0000256" key="2">
    <source>
        <dbReference type="PROSITE-ProRule" id="PRU00176"/>
    </source>
</evidence>
<evidence type="ECO:0000256" key="1">
    <source>
        <dbReference type="ARBA" id="ARBA00022884"/>
    </source>
</evidence>
<organism evidence="5 6">
    <name type="scientific">Cavenderia fasciculata</name>
    <name type="common">Slime mold</name>
    <name type="synonym">Dictyostelium fasciculatum</name>
    <dbReference type="NCBI Taxonomy" id="261658"/>
    <lineage>
        <taxon>Eukaryota</taxon>
        <taxon>Amoebozoa</taxon>
        <taxon>Evosea</taxon>
        <taxon>Eumycetozoa</taxon>
        <taxon>Dictyostelia</taxon>
        <taxon>Acytosteliales</taxon>
        <taxon>Cavenderiaceae</taxon>
        <taxon>Cavenderia</taxon>
    </lineage>
</organism>
<feature type="domain" description="RRM" evidence="4">
    <location>
        <begin position="235"/>
        <end position="330"/>
    </location>
</feature>
<dbReference type="InterPro" id="IPR000504">
    <property type="entry name" value="RRM_dom"/>
</dbReference>
<evidence type="ECO:0000256" key="3">
    <source>
        <dbReference type="SAM" id="MobiDB-lite"/>
    </source>
</evidence>
<protein>
    <recommendedName>
        <fullName evidence="4">RRM domain-containing protein</fullName>
    </recommendedName>
</protein>
<gene>
    <name evidence="5" type="ORF">DFA_05210</name>
</gene>
<dbReference type="AlphaFoldDB" id="F4PNM7"/>
<dbReference type="KEGG" id="dfa:DFA_05210"/>
<dbReference type="GeneID" id="14875278"/>
<dbReference type="PANTHER" id="PTHR48024">
    <property type="entry name" value="GEO13361P1-RELATED"/>
    <property type="match status" value="1"/>
</dbReference>
<dbReference type="PANTHER" id="PTHR48024:SF56">
    <property type="entry name" value="HETEROGENEOUS NUCLEAR RIBONUCLEOPROTEIN A0"/>
    <property type="match status" value="1"/>
</dbReference>
<feature type="compositionally biased region" description="Low complexity" evidence="3">
    <location>
        <begin position="128"/>
        <end position="153"/>
    </location>
</feature>
<dbReference type="CDD" id="cd12394">
    <property type="entry name" value="RRM1_RBM34"/>
    <property type="match status" value="1"/>
</dbReference>
<evidence type="ECO:0000259" key="4">
    <source>
        <dbReference type="PROSITE" id="PS50102"/>
    </source>
</evidence>
<feature type="region of interest" description="Disordered" evidence="3">
    <location>
        <begin position="94"/>
        <end position="153"/>
    </location>
</feature>
<dbReference type="Gene3D" id="3.30.70.330">
    <property type="match status" value="2"/>
</dbReference>
<evidence type="ECO:0000313" key="5">
    <source>
        <dbReference type="EMBL" id="EGG23080.1"/>
    </source>
</evidence>
<name>F4PNM7_CACFS</name>
<dbReference type="Proteomes" id="UP000007797">
    <property type="component" value="Unassembled WGS sequence"/>
</dbReference>
<evidence type="ECO:0000313" key="6">
    <source>
        <dbReference type="Proteomes" id="UP000007797"/>
    </source>
</evidence>
<proteinExistence type="predicted"/>
<dbReference type="OMA" id="EKRETCN"/>
<feature type="region of interest" description="Disordered" evidence="3">
    <location>
        <begin position="198"/>
        <end position="233"/>
    </location>
</feature>
<reference evidence="6" key="1">
    <citation type="journal article" date="2011" name="Genome Res.">
        <title>Phylogeny-wide analysis of social amoeba genomes highlights ancient origins for complex intercellular communication.</title>
        <authorList>
            <person name="Heidel A.J."/>
            <person name="Lawal H.M."/>
            <person name="Felder M."/>
            <person name="Schilde C."/>
            <person name="Helps N.R."/>
            <person name="Tunggal B."/>
            <person name="Rivero F."/>
            <person name="John U."/>
            <person name="Schleicher M."/>
            <person name="Eichinger L."/>
            <person name="Platzer M."/>
            <person name="Noegel A.A."/>
            <person name="Schaap P."/>
            <person name="Gloeckner G."/>
        </authorList>
    </citation>
    <scope>NUCLEOTIDE SEQUENCE [LARGE SCALE GENOMIC DNA]</scope>
    <source>
        <strain evidence="6">SH3</strain>
    </source>
</reference>
<dbReference type="PROSITE" id="PS50102">
    <property type="entry name" value="RRM"/>
    <property type="match status" value="2"/>
</dbReference>
<dbReference type="STRING" id="1054147.F4PNM7"/>
<dbReference type="SUPFAM" id="SSF54928">
    <property type="entry name" value="RNA-binding domain, RBD"/>
    <property type="match status" value="2"/>
</dbReference>